<gene>
    <name evidence="3" type="ORF">AVDCRST_MAG30-2903</name>
</gene>
<reference evidence="3" key="1">
    <citation type="submission" date="2020-02" db="EMBL/GenBank/DDBJ databases">
        <authorList>
            <person name="Meier V. D."/>
        </authorList>
    </citation>
    <scope>NUCLEOTIDE SEQUENCE</scope>
    <source>
        <strain evidence="3">AVDCRST_MAG30</strain>
    </source>
</reference>
<name>A0A6J4TCR4_9ACTN</name>
<protein>
    <recommendedName>
        <fullName evidence="2">DUF4396 domain-containing protein</fullName>
    </recommendedName>
</protein>
<dbReference type="Pfam" id="PF14342">
    <property type="entry name" value="DUF4396"/>
    <property type="match status" value="1"/>
</dbReference>
<keyword evidence="1" id="KW-0812">Transmembrane</keyword>
<keyword evidence="1" id="KW-1133">Transmembrane helix</keyword>
<sequence length="206" mass="21620">MMMMEAPGWLTALSWAFVGVTVVCATVIAFDVFVRGRRQSTRTMDAVWPLSALYLGPVALALYARWGRPRSTPPVAAGGLAGGAASALAHLVGVPLVVLSGLTIAGIDLWPMILVIAVIATALLAGFEAAAGRGWSVALALSLITVLAFDVGMGGWMLLLHFTENMPSATSIAFWFLMQIGVVLGTMTALPVIRWTARRARAAALA</sequence>
<dbReference type="InterPro" id="IPR025509">
    <property type="entry name" value="DUF4396"/>
</dbReference>
<accession>A0A6J4TCR4</accession>
<feature type="domain" description="DUF4396" evidence="2">
    <location>
        <begin position="80"/>
        <end position="199"/>
    </location>
</feature>
<proteinExistence type="predicted"/>
<dbReference type="AlphaFoldDB" id="A0A6J4TCR4"/>
<feature type="transmembrane region" description="Helical" evidence="1">
    <location>
        <begin position="46"/>
        <end position="63"/>
    </location>
</feature>
<feature type="transmembrane region" description="Helical" evidence="1">
    <location>
        <begin position="12"/>
        <end position="34"/>
    </location>
</feature>
<dbReference type="EMBL" id="CADCVS010000375">
    <property type="protein sequence ID" value="CAA9518848.1"/>
    <property type="molecule type" value="Genomic_DNA"/>
</dbReference>
<organism evidence="3">
    <name type="scientific">uncultured Solirubrobacteraceae bacterium</name>
    <dbReference type="NCBI Taxonomy" id="1162706"/>
    <lineage>
        <taxon>Bacteria</taxon>
        <taxon>Bacillati</taxon>
        <taxon>Actinomycetota</taxon>
        <taxon>Thermoleophilia</taxon>
        <taxon>Solirubrobacterales</taxon>
        <taxon>Solirubrobacteraceae</taxon>
        <taxon>environmental samples</taxon>
    </lineage>
</organism>
<feature type="transmembrane region" description="Helical" evidence="1">
    <location>
        <begin position="109"/>
        <end position="127"/>
    </location>
</feature>
<feature type="transmembrane region" description="Helical" evidence="1">
    <location>
        <begin position="139"/>
        <end position="160"/>
    </location>
</feature>
<feature type="transmembrane region" description="Helical" evidence="1">
    <location>
        <begin position="172"/>
        <end position="193"/>
    </location>
</feature>
<evidence type="ECO:0000313" key="3">
    <source>
        <dbReference type="EMBL" id="CAA9518848.1"/>
    </source>
</evidence>
<evidence type="ECO:0000256" key="1">
    <source>
        <dbReference type="SAM" id="Phobius"/>
    </source>
</evidence>
<feature type="transmembrane region" description="Helical" evidence="1">
    <location>
        <begin position="75"/>
        <end position="97"/>
    </location>
</feature>
<keyword evidence="1" id="KW-0472">Membrane</keyword>
<evidence type="ECO:0000259" key="2">
    <source>
        <dbReference type="Pfam" id="PF14342"/>
    </source>
</evidence>